<gene>
    <name evidence="1" type="ORF">A1O5_12965</name>
</gene>
<dbReference type="Proteomes" id="UP000019471">
    <property type="component" value="Unassembled WGS sequence"/>
</dbReference>
<proteinExistence type="predicted"/>
<dbReference type="RefSeq" id="XP_007751724.1">
    <property type="nucleotide sequence ID" value="XM_007753534.1"/>
</dbReference>
<name>W9W8M3_9EURO</name>
<dbReference type="PANTHER" id="PTHR37489:SF1">
    <property type="entry name" value="DUF3500 DOMAIN-CONTAINING PROTEIN"/>
    <property type="match status" value="1"/>
</dbReference>
<accession>W9W8M3</accession>
<dbReference type="AlphaFoldDB" id="W9W8M3"/>
<dbReference type="GeneID" id="19197651"/>
<dbReference type="InterPro" id="IPR021889">
    <property type="entry name" value="DUF3500"/>
</dbReference>
<evidence type="ECO:0000313" key="1">
    <source>
        <dbReference type="EMBL" id="EXJ54899.1"/>
    </source>
</evidence>
<comment type="caution">
    <text evidence="1">The sequence shown here is derived from an EMBL/GenBank/DDBJ whole genome shotgun (WGS) entry which is preliminary data.</text>
</comment>
<evidence type="ECO:0000313" key="2">
    <source>
        <dbReference type="Proteomes" id="UP000019471"/>
    </source>
</evidence>
<organism evidence="1 2">
    <name type="scientific">Cladophialophora psammophila CBS 110553</name>
    <dbReference type="NCBI Taxonomy" id="1182543"/>
    <lineage>
        <taxon>Eukaryota</taxon>
        <taxon>Fungi</taxon>
        <taxon>Dikarya</taxon>
        <taxon>Ascomycota</taxon>
        <taxon>Pezizomycotina</taxon>
        <taxon>Eurotiomycetes</taxon>
        <taxon>Chaetothyriomycetidae</taxon>
        <taxon>Chaetothyriales</taxon>
        <taxon>Herpotrichiellaceae</taxon>
        <taxon>Cladophialophora</taxon>
    </lineage>
</organism>
<protein>
    <submittedName>
        <fullName evidence="1">Uncharacterized protein</fullName>
    </submittedName>
</protein>
<sequence length="198" mass="22325">MALAWTRPVALEAGGVPATIYHLDVRRRPRNHTQPHGTLAQATQCMSPFERHECIYRGSRRSPGRGIQPVGKKKAQRQRVLDANTAQQHFRDRLPDLSTPRFVTMAKQNAHEYAEDLKRSGQPPWIFALYQLWLELAKEPFKGVVRPDLHHLEDEAVPVDDIVAAATSLLAQLSDEDKQVVSYHVDALSRDVAKPDLG</sequence>
<dbReference type="EMBL" id="AMGX01000039">
    <property type="protein sequence ID" value="EXJ54899.1"/>
    <property type="molecule type" value="Genomic_DNA"/>
</dbReference>
<keyword evidence="2" id="KW-1185">Reference proteome</keyword>
<dbReference type="PANTHER" id="PTHR37489">
    <property type="entry name" value="DUF3500 DOMAIN-CONTAINING PROTEIN"/>
    <property type="match status" value="1"/>
</dbReference>
<reference evidence="1 2" key="1">
    <citation type="submission" date="2013-03" db="EMBL/GenBank/DDBJ databases">
        <title>The Genome Sequence of Cladophialophora psammophila CBS 110553.</title>
        <authorList>
            <consortium name="The Broad Institute Genomics Platform"/>
            <person name="Cuomo C."/>
            <person name="de Hoog S."/>
            <person name="Gorbushina A."/>
            <person name="Walker B."/>
            <person name="Young S.K."/>
            <person name="Zeng Q."/>
            <person name="Gargeya S."/>
            <person name="Fitzgerald M."/>
            <person name="Haas B."/>
            <person name="Abouelleil A."/>
            <person name="Allen A.W."/>
            <person name="Alvarado L."/>
            <person name="Arachchi H.M."/>
            <person name="Berlin A.M."/>
            <person name="Chapman S.B."/>
            <person name="Gainer-Dewar J."/>
            <person name="Goldberg J."/>
            <person name="Griggs A."/>
            <person name="Gujja S."/>
            <person name="Hansen M."/>
            <person name="Howarth C."/>
            <person name="Imamovic A."/>
            <person name="Ireland A."/>
            <person name="Larimer J."/>
            <person name="McCowan C."/>
            <person name="Murphy C."/>
            <person name="Pearson M."/>
            <person name="Poon T.W."/>
            <person name="Priest M."/>
            <person name="Roberts A."/>
            <person name="Saif S."/>
            <person name="Shea T."/>
            <person name="Sisk P."/>
            <person name="Sykes S."/>
            <person name="Wortman J."/>
            <person name="Nusbaum C."/>
            <person name="Birren B."/>
        </authorList>
    </citation>
    <scope>NUCLEOTIDE SEQUENCE [LARGE SCALE GENOMIC DNA]</scope>
    <source>
        <strain evidence="1 2">CBS 110553</strain>
    </source>
</reference>
<dbReference type="HOGENOM" id="CLU_1377997_0_0_1"/>